<name>A0A1H4CPN9_9BURK</name>
<dbReference type="EMBL" id="FNRQ01000002">
    <property type="protein sequence ID" value="SEA62334.1"/>
    <property type="molecule type" value="Genomic_DNA"/>
</dbReference>
<proteinExistence type="predicted"/>
<dbReference type="InterPro" id="IPR008929">
    <property type="entry name" value="Chondroitin_lyas"/>
</dbReference>
<keyword evidence="3" id="KW-0574">Periplasm</keyword>
<keyword evidence="8" id="KW-1185">Reference proteome</keyword>
<dbReference type="Proteomes" id="UP000198638">
    <property type="component" value="Unassembled WGS sequence"/>
</dbReference>
<dbReference type="Pfam" id="PF07940">
    <property type="entry name" value="Hepar_II_III_C"/>
    <property type="match status" value="1"/>
</dbReference>
<dbReference type="Gene3D" id="2.70.98.70">
    <property type="match status" value="1"/>
</dbReference>
<dbReference type="SUPFAM" id="SSF48230">
    <property type="entry name" value="Chondroitin AC/alginate lyase"/>
    <property type="match status" value="1"/>
</dbReference>
<evidence type="ECO:0000313" key="8">
    <source>
        <dbReference type="Proteomes" id="UP000198638"/>
    </source>
</evidence>
<dbReference type="RefSeq" id="WP_090532018.1">
    <property type="nucleotide sequence ID" value="NZ_FNRQ01000002.1"/>
</dbReference>
<evidence type="ECO:0000256" key="3">
    <source>
        <dbReference type="ARBA" id="ARBA00022764"/>
    </source>
</evidence>
<accession>A0A1H4CPN9</accession>
<evidence type="ECO:0000313" key="7">
    <source>
        <dbReference type="EMBL" id="SEA62334.1"/>
    </source>
</evidence>
<feature type="domain" description="Heparin-sulfate lyase N-terminal" evidence="6">
    <location>
        <begin position="107"/>
        <end position="245"/>
    </location>
</feature>
<dbReference type="InterPro" id="IPR012480">
    <property type="entry name" value="Hepar_II_III_C"/>
</dbReference>
<reference evidence="8" key="1">
    <citation type="submission" date="2016-10" db="EMBL/GenBank/DDBJ databases">
        <authorList>
            <person name="Varghese N."/>
            <person name="Submissions S."/>
        </authorList>
    </citation>
    <scope>NUCLEOTIDE SEQUENCE [LARGE SCALE GENOMIC DNA]</scope>
    <source>
        <strain evidence="8">LMG 24000</strain>
    </source>
</reference>
<evidence type="ECO:0000256" key="4">
    <source>
        <dbReference type="ARBA" id="ARBA00023239"/>
    </source>
</evidence>
<dbReference type="Gene3D" id="1.50.10.100">
    <property type="entry name" value="Chondroitin AC/alginate lyase"/>
    <property type="match status" value="1"/>
</dbReference>
<dbReference type="PANTHER" id="PTHR39210:SF1">
    <property type="entry name" value="HEPARIN-SULFATE LYASE"/>
    <property type="match status" value="1"/>
</dbReference>
<dbReference type="GO" id="GO:0042597">
    <property type="term" value="C:periplasmic space"/>
    <property type="evidence" value="ECO:0007669"/>
    <property type="project" value="UniProtKB-SubCell"/>
</dbReference>
<sequence>MTSKLLLFHTVRHLRWEQIVCRVAARLRKIDATSVPTPALARWSRAWAGAVYKLPSLAPDDTWTFLGESHRVEGVSDWNNPVWSKLWLYNLHYFDDLDAVDAHARRAQHQRWVTHWAADNPAPLGNGWEPYTLSLRIVNWIKWLSTDPAPQPAWLASLALQVEVLQQRLEYHLLGNHLFANAKALVFAGMYFSGERAQGWLEKGLAILDREIQEQFLADGAHFELSPMYHATLLWDLLDLLELAGCREHPALRNRVGVWRENVGCGLAWLASMCHADGEIGFFNDAAFGIAPAPAQVYSYAECLDFAIPMMQRPAERQVRLTRMASSGYARIDWAEAQALIDVAKIGPDYLPGHAHADTLSFEWSLHGQRVLVNSGTSQYGDDAERQRQRGTAAHNTVVIGGENSSEVWAGFRVARRAYPIGLTVAATPAEVRVGCAHDGYRRLTGRPVHRREWLASPRELQVTDTLFARAGDAVAYFHLHPDVRATIVDGVVRLQLKGAETVSLRFEGGVPTLSPSTWHPRFGESVATTRIVVPFLAAKLVAVMNW</sequence>
<dbReference type="STRING" id="83784.SAMN05192564_102416"/>
<keyword evidence="2" id="KW-0732">Signal</keyword>
<dbReference type="PANTHER" id="PTHR39210">
    <property type="entry name" value="HEPARIN-SULFATE LYASE"/>
    <property type="match status" value="1"/>
</dbReference>
<dbReference type="AlphaFoldDB" id="A0A1H4CPN9"/>
<comment type="subcellular location">
    <subcellularLocation>
        <location evidence="1">Periplasm</location>
    </subcellularLocation>
</comment>
<evidence type="ECO:0000256" key="1">
    <source>
        <dbReference type="ARBA" id="ARBA00004418"/>
    </source>
</evidence>
<dbReference type="InterPro" id="IPR031680">
    <property type="entry name" value="Hepar_II_III_N"/>
</dbReference>
<evidence type="ECO:0000259" key="5">
    <source>
        <dbReference type="Pfam" id="PF07940"/>
    </source>
</evidence>
<dbReference type="OrthoDB" id="9763014at2"/>
<dbReference type="Pfam" id="PF16889">
    <property type="entry name" value="Hepar_II_III_N"/>
    <property type="match status" value="1"/>
</dbReference>
<evidence type="ECO:0000256" key="2">
    <source>
        <dbReference type="ARBA" id="ARBA00022729"/>
    </source>
</evidence>
<keyword evidence="4" id="KW-0456">Lyase</keyword>
<organism evidence="7 8">
    <name type="scientific">Paraburkholderia sartisoli</name>
    <dbReference type="NCBI Taxonomy" id="83784"/>
    <lineage>
        <taxon>Bacteria</taxon>
        <taxon>Pseudomonadati</taxon>
        <taxon>Pseudomonadota</taxon>
        <taxon>Betaproteobacteria</taxon>
        <taxon>Burkholderiales</taxon>
        <taxon>Burkholderiaceae</taxon>
        <taxon>Paraburkholderia</taxon>
    </lineage>
</organism>
<protein>
    <submittedName>
        <fullName evidence="7">Uncharacterized conserved protein, heparinase superfamily</fullName>
    </submittedName>
</protein>
<gene>
    <name evidence="7" type="ORF">SAMN05192564_102416</name>
</gene>
<feature type="domain" description="Heparinase II/III-like C-terminal" evidence="5">
    <location>
        <begin position="320"/>
        <end position="538"/>
    </location>
</feature>
<evidence type="ECO:0000259" key="6">
    <source>
        <dbReference type="Pfam" id="PF16889"/>
    </source>
</evidence>
<dbReference type="GO" id="GO:0016829">
    <property type="term" value="F:lyase activity"/>
    <property type="evidence" value="ECO:0007669"/>
    <property type="project" value="UniProtKB-KW"/>
</dbReference>